<evidence type="ECO:0000313" key="8">
    <source>
        <dbReference type="EMBL" id="JAQ05854.1"/>
    </source>
</evidence>
<evidence type="ECO:0000313" key="3">
    <source>
        <dbReference type="EMBL" id="JAG17341.1"/>
    </source>
</evidence>
<proteinExistence type="predicted"/>
<evidence type="ECO:0000313" key="6">
    <source>
        <dbReference type="EMBL" id="JAG22454.1"/>
    </source>
</evidence>
<organism evidence="6">
    <name type="scientific">Lygus hesperus</name>
    <name type="common">Western plant bug</name>
    <dbReference type="NCBI Taxonomy" id="30085"/>
    <lineage>
        <taxon>Eukaryota</taxon>
        <taxon>Metazoa</taxon>
        <taxon>Ecdysozoa</taxon>
        <taxon>Arthropoda</taxon>
        <taxon>Hexapoda</taxon>
        <taxon>Insecta</taxon>
        <taxon>Pterygota</taxon>
        <taxon>Neoptera</taxon>
        <taxon>Paraneoptera</taxon>
        <taxon>Hemiptera</taxon>
        <taxon>Heteroptera</taxon>
        <taxon>Panheteroptera</taxon>
        <taxon>Cimicomorpha</taxon>
        <taxon>Miridae</taxon>
        <taxon>Mirini</taxon>
        <taxon>Lygus</taxon>
    </lineage>
</organism>
<accession>A0A0A9XR62</accession>
<reference evidence="6" key="2">
    <citation type="submission" date="2014-07" db="EMBL/GenBank/DDBJ databases">
        <authorList>
            <person name="Hull J."/>
        </authorList>
    </citation>
    <scope>NUCLEOTIDE SEQUENCE</scope>
</reference>
<sequence>MKNTLDSTTITFATVGLTNTDIEVAFTLSNTLHDLPSNSLLLLNLPFETFVHNESIVQNCTMYIDNVTGTYDARTTWKYHSRLNLATSDDAISGTIVYTNIQHGRTSGGHVDFEYIYYIVNRDNTRNHIVLRFALLSQNSLLGSRFLIYALLPLPIRMHDKVRIVCPSHRTNIYGSPPGLGYVALYPPLPAPLNPDQISGSLSAVRYTNLTLPLFAIAASVKAISYVSAYMRRYDPFGDLFAYAAVPVAGIASYTPADTHLYTSSAIRYLRHMSKVTVQLTLPKLDYHIWDGYYLLLSYIPCTTACDGHLSTATVEQWLRSADPSDSVQPLDTLCILEYYTYTARGGGDSVTSTLLPSPNNQPQRIRIFGTVTAATYNITHFLLVQLNNDIYSTDREFQIHFKSVHIPLKYTAVECTLSIVNSHRTAVVASYPVHRVPINTIDNPIKQFSGFPLQSMKDLWVIEPQSAGVPRTVNPNLYATTLPR</sequence>
<dbReference type="EMBL" id="GBHO01021155">
    <property type="protein sequence ID" value="JAG22449.1"/>
    <property type="molecule type" value="Transcribed_RNA"/>
</dbReference>
<name>A0A0A9XR62_LYGHE</name>
<evidence type="ECO:0000313" key="7">
    <source>
        <dbReference type="EMBL" id="JAG22624.1"/>
    </source>
</evidence>
<reference evidence="6" key="1">
    <citation type="journal article" date="2014" name="PLoS ONE">
        <title>Transcriptome-Based Identification of ABC Transporters in the Western Tarnished Plant Bug Lygus hesperus.</title>
        <authorList>
            <person name="Hull J.J."/>
            <person name="Chaney K."/>
            <person name="Geib S.M."/>
            <person name="Fabrick J.A."/>
            <person name="Brent C.S."/>
            <person name="Walsh D."/>
            <person name="Lavine L.C."/>
        </authorList>
    </citation>
    <scope>NUCLEOTIDE SEQUENCE</scope>
</reference>
<dbReference type="EMBL" id="GBHO01021150">
    <property type="protein sequence ID" value="JAG22454.1"/>
    <property type="molecule type" value="Transcribed_RNA"/>
</dbReference>
<evidence type="ECO:0000313" key="5">
    <source>
        <dbReference type="EMBL" id="JAG22449.1"/>
    </source>
</evidence>
<evidence type="ECO:0000313" key="2">
    <source>
        <dbReference type="EMBL" id="JAG00126.1"/>
    </source>
</evidence>
<dbReference type="EMBL" id="GBHO01024257">
    <property type="protein sequence ID" value="JAG19347.1"/>
    <property type="molecule type" value="Transcribed_RNA"/>
</dbReference>
<gene>
    <name evidence="1" type="ORF">CM83_53157</name>
    <name evidence="2" type="ORF">CM83_53172</name>
    <name evidence="6" type="ORF">CM83_53205</name>
    <name evidence="5" type="ORF">CM83_53220</name>
    <name evidence="7" type="ORF">CM83_53238</name>
    <name evidence="4" type="ORF">CM83_53269</name>
    <name evidence="3" type="ORF">CM83_53273</name>
    <name evidence="8" type="ORF">g.32919</name>
</gene>
<protein>
    <submittedName>
        <fullName evidence="6">Uncharacterized protein</fullName>
    </submittedName>
</protein>
<dbReference type="EMBL" id="GBHO01020980">
    <property type="protein sequence ID" value="JAG22624.1"/>
    <property type="molecule type" value="Transcribed_RNA"/>
</dbReference>
<dbReference type="EMBL" id="GBHO01043481">
    <property type="protein sequence ID" value="JAG00123.1"/>
    <property type="molecule type" value="Transcribed_RNA"/>
</dbReference>
<evidence type="ECO:0000313" key="4">
    <source>
        <dbReference type="EMBL" id="JAG19347.1"/>
    </source>
</evidence>
<dbReference type="EMBL" id="GBHO01026263">
    <property type="protein sequence ID" value="JAG17341.1"/>
    <property type="molecule type" value="Transcribed_RNA"/>
</dbReference>
<dbReference type="EMBL" id="GBHO01043478">
    <property type="protein sequence ID" value="JAG00126.1"/>
    <property type="molecule type" value="Transcribed_RNA"/>
</dbReference>
<reference evidence="8" key="3">
    <citation type="journal article" date="2016" name="Gigascience">
        <title>De novo construction of an expanded transcriptome assembly for the western tarnished plant bug, Lygus hesperus.</title>
        <authorList>
            <person name="Tassone E.E."/>
            <person name="Geib S.M."/>
            <person name="Hall B."/>
            <person name="Fabrick J.A."/>
            <person name="Brent C.S."/>
            <person name="Hull J.J."/>
        </authorList>
    </citation>
    <scope>NUCLEOTIDE SEQUENCE</scope>
</reference>
<dbReference type="EMBL" id="GDHC01012775">
    <property type="protein sequence ID" value="JAQ05854.1"/>
    <property type="molecule type" value="Transcribed_RNA"/>
</dbReference>
<evidence type="ECO:0000313" key="1">
    <source>
        <dbReference type="EMBL" id="JAG00123.1"/>
    </source>
</evidence>
<dbReference type="AlphaFoldDB" id="A0A0A9XR62"/>